<dbReference type="EMBL" id="UINC01117294">
    <property type="protein sequence ID" value="SVC89623.1"/>
    <property type="molecule type" value="Genomic_DNA"/>
</dbReference>
<dbReference type="AlphaFoldDB" id="A0A382QVV1"/>
<gene>
    <name evidence="1" type="ORF">METZ01_LOCUS342477</name>
</gene>
<name>A0A382QVV1_9ZZZZ</name>
<protein>
    <submittedName>
        <fullName evidence="1">Uncharacterized protein</fullName>
    </submittedName>
</protein>
<feature type="non-terminal residue" evidence="1">
    <location>
        <position position="46"/>
    </location>
</feature>
<accession>A0A382QVV1</accession>
<organism evidence="1">
    <name type="scientific">marine metagenome</name>
    <dbReference type="NCBI Taxonomy" id="408172"/>
    <lineage>
        <taxon>unclassified sequences</taxon>
        <taxon>metagenomes</taxon>
        <taxon>ecological metagenomes</taxon>
    </lineage>
</organism>
<sequence>TGSPEGPALAPGQLPPPFCVRRHWARTRAGRSAGRQPGVGSLACGL</sequence>
<reference evidence="1" key="1">
    <citation type="submission" date="2018-05" db="EMBL/GenBank/DDBJ databases">
        <authorList>
            <person name="Lanie J.A."/>
            <person name="Ng W.-L."/>
            <person name="Kazmierczak K.M."/>
            <person name="Andrzejewski T.M."/>
            <person name="Davidsen T.M."/>
            <person name="Wayne K.J."/>
            <person name="Tettelin H."/>
            <person name="Glass J.I."/>
            <person name="Rusch D."/>
            <person name="Podicherti R."/>
            <person name="Tsui H.-C.T."/>
            <person name="Winkler M.E."/>
        </authorList>
    </citation>
    <scope>NUCLEOTIDE SEQUENCE</scope>
</reference>
<feature type="non-terminal residue" evidence="1">
    <location>
        <position position="1"/>
    </location>
</feature>
<proteinExistence type="predicted"/>
<evidence type="ECO:0000313" key="1">
    <source>
        <dbReference type="EMBL" id="SVC89623.1"/>
    </source>
</evidence>